<reference evidence="1 2" key="1">
    <citation type="journal article" date="2014" name="PLoS ONE">
        <title>Global Analysis of Gene Expression Profiles in Physic Nut (Jatropha curcas L.) Seedlings Exposed to Salt Stress.</title>
        <authorList>
            <person name="Zhang L."/>
            <person name="Zhang C."/>
            <person name="Wu P."/>
            <person name="Chen Y."/>
            <person name="Li M."/>
            <person name="Jiang H."/>
            <person name="Wu G."/>
        </authorList>
    </citation>
    <scope>NUCLEOTIDE SEQUENCE [LARGE SCALE GENOMIC DNA]</scope>
    <source>
        <strain evidence="2">cv. GZQX0401</strain>
        <tissue evidence="1">Young leaves</tissue>
    </source>
</reference>
<proteinExistence type="predicted"/>
<accession>A0A067K348</accession>
<dbReference type="EMBL" id="KK914666">
    <property type="protein sequence ID" value="KDP30562.1"/>
    <property type="molecule type" value="Genomic_DNA"/>
</dbReference>
<name>A0A067K348_JATCU</name>
<protein>
    <submittedName>
        <fullName evidence="1">Uncharacterized protein</fullName>
    </submittedName>
</protein>
<organism evidence="1 2">
    <name type="scientific">Jatropha curcas</name>
    <name type="common">Barbados nut</name>
    <dbReference type="NCBI Taxonomy" id="180498"/>
    <lineage>
        <taxon>Eukaryota</taxon>
        <taxon>Viridiplantae</taxon>
        <taxon>Streptophyta</taxon>
        <taxon>Embryophyta</taxon>
        <taxon>Tracheophyta</taxon>
        <taxon>Spermatophyta</taxon>
        <taxon>Magnoliopsida</taxon>
        <taxon>eudicotyledons</taxon>
        <taxon>Gunneridae</taxon>
        <taxon>Pentapetalae</taxon>
        <taxon>rosids</taxon>
        <taxon>fabids</taxon>
        <taxon>Malpighiales</taxon>
        <taxon>Euphorbiaceae</taxon>
        <taxon>Crotonoideae</taxon>
        <taxon>Jatropheae</taxon>
        <taxon>Jatropha</taxon>
    </lineage>
</organism>
<evidence type="ECO:0000313" key="1">
    <source>
        <dbReference type="EMBL" id="KDP30562.1"/>
    </source>
</evidence>
<keyword evidence="2" id="KW-1185">Reference proteome</keyword>
<gene>
    <name evidence="1" type="ORF">JCGZ_15271</name>
</gene>
<dbReference type="Proteomes" id="UP000027138">
    <property type="component" value="Unassembled WGS sequence"/>
</dbReference>
<evidence type="ECO:0000313" key="2">
    <source>
        <dbReference type="Proteomes" id="UP000027138"/>
    </source>
</evidence>
<dbReference type="AlphaFoldDB" id="A0A067K348"/>
<sequence length="75" mass="8709">MPKKKAPSVISSAYEDPLKEAHQLLLKIKQAQLEAMTLFQGVEEHFTLMRNIVNRLVEIWHFSLEDARHIKVLKA</sequence>